<dbReference type="Gene3D" id="3.30.1380.10">
    <property type="match status" value="1"/>
</dbReference>
<dbReference type="InterPro" id="IPR039561">
    <property type="entry name" value="Peptidase_M15C"/>
</dbReference>
<organism evidence="3 4">
    <name type="scientific">Nocardioides perillae</name>
    <dbReference type="NCBI Taxonomy" id="1119534"/>
    <lineage>
        <taxon>Bacteria</taxon>
        <taxon>Bacillati</taxon>
        <taxon>Actinomycetota</taxon>
        <taxon>Actinomycetes</taxon>
        <taxon>Propionibacteriales</taxon>
        <taxon>Nocardioidaceae</taxon>
        <taxon>Nocardioides</taxon>
    </lineage>
</organism>
<dbReference type="Proteomes" id="UP000544110">
    <property type="component" value="Unassembled WGS sequence"/>
</dbReference>
<dbReference type="SUPFAM" id="SSF55166">
    <property type="entry name" value="Hedgehog/DD-peptidase"/>
    <property type="match status" value="1"/>
</dbReference>
<comment type="caution">
    <text evidence="3">The sequence shown here is derived from an EMBL/GenBank/DDBJ whole genome shotgun (WGS) entry which is preliminary data.</text>
</comment>
<name>A0A7Y9RRP5_9ACTN</name>
<dbReference type="RefSeq" id="WP_343049190.1">
    <property type="nucleotide sequence ID" value="NZ_JACCAC010000001.1"/>
</dbReference>
<feature type="region of interest" description="Disordered" evidence="1">
    <location>
        <begin position="100"/>
        <end position="120"/>
    </location>
</feature>
<reference evidence="3 4" key="1">
    <citation type="submission" date="2020-07" db="EMBL/GenBank/DDBJ databases">
        <title>Sequencing the genomes of 1000 actinobacteria strains.</title>
        <authorList>
            <person name="Klenk H.-P."/>
        </authorList>
    </citation>
    <scope>NUCLEOTIDE SEQUENCE [LARGE SCALE GENOMIC DNA]</scope>
    <source>
        <strain evidence="3 4">DSM 24552</strain>
    </source>
</reference>
<proteinExistence type="predicted"/>
<dbReference type="Pfam" id="PF13539">
    <property type="entry name" value="Peptidase_M15_4"/>
    <property type="match status" value="1"/>
</dbReference>
<evidence type="ECO:0000313" key="4">
    <source>
        <dbReference type="Proteomes" id="UP000544110"/>
    </source>
</evidence>
<dbReference type="AlphaFoldDB" id="A0A7Y9RRP5"/>
<feature type="compositionally biased region" description="Pro residues" evidence="1">
    <location>
        <begin position="105"/>
        <end position="120"/>
    </location>
</feature>
<gene>
    <name evidence="3" type="ORF">BJ989_001645</name>
</gene>
<dbReference type="EMBL" id="JACCAC010000001">
    <property type="protein sequence ID" value="NYG55341.1"/>
    <property type="molecule type" value="Genomic_DNA"/>
</dbReference>
<accession>A0A7Y9RRP5</accession>
<feature type="domain" description="Peptidase M15C" evidence="2">
    <location>
        <begin position="27"/>
        <end position="98"/>
    </location>
</feature>
<sequence length="120" mass="13377">MDASLEADSTSGFNCRRADQINAPVLASPHANGRAIDVNPRENPWLDLRCDCWSPTAGTRFRRPGPGVILRGGPVWRAFTREGWIWQNIDVPDYMHFDTGYPSAPFEPPRRVPTPSTPSS</sequence>
<evidence type="ECO:0000256" key="1">
    <source>
        <dbReference type="SAM" id="MobiDB-lite"/>
    </source>
</evidence>
<dbReference type="GO" id="GO:0008233">
    <property type="term" value="F:peptidase activity"/>
    <property type="evidence" value="ECO:0007669"/>
    <property type="project" value="InterPro"/>
</dbReference>
<protein>
    <recommendedName>
        <fullName evidence="2">Peptidase M15C domain-containing protein</fullName>
    </recommendedName>
</protein>
<evidence type="ECO:0000313" key="3">
    <source>
        <dbReference type="EMBL" id="NYG55341.1"/>
    </source>
</evidence>
<dbReference type="InterPro" id="IPR009045">
    <property type="entry name" value="Zn_M74/Hedgehog-like"/>
</dbReference>
<evidence type="ECO:0000259" key="2">
    <source>
        <dbReference type="Pfam" id="PF13539"/>
    </source>
</evidence>
<keyword evidence="4" id="KW-1185">Reference proteome</keyword>